<evidence type="ECO:0000313" key="9">
    <source>
        <dbReference type="EMBL" id="CAJ0600716.1"/>
    </source>
</evidence>
<dbReference type="InterPro" id="IPR022749">
    <property type="entry name" value="D12N6_MeTrfase_N"/>
</dbReference>
<dbReference type="AlphaFoldDB" id="A0AA36GYY2"/>
<evidence type="ECO:0000256" key="3">
    <source>
        <dbReference type="ARBA" id="ARBA00022679"/>
    </source>
</evidence>
<organism evidence="9 10">
    <name type="scientific">Cylicocyclus nassatus</name>
    <name type="common">Nematode worm</name>
    <dbReference type="NCBI Taxonomy" id="53992"/>
    <lineage>
        <taxon>Eukaryota</taxon>
        <taxon>Metazoa</taxon>
        <taxon>Ecdysozoa</taxon>
        <taxon>Nematoda</taxon>
        <taxon>Chromadorea</taxon>
        <taxon>Rhabditida</taxon>
        <taxon>Rhabditina</taxon>
        <taxon>Rhabditomorpha</taxon>
        <taxon>Strongyloidea</taxon>
        <taxon>Strongylidae</taxon>
        <taxon>Cylicocyclus</taxon>
    </lineage>
</organism>
<comment type="catalytic activity">
    <reaction evidence="6">
        <text>a 2'-deoxyadenosine in DNA + S-adenosyl-L-methionine = an N(6)-methyl-2'-deoxyadenosine in DNA + S-adenosyl-L-homocysteine + H(+)</text>
        <dbReference type="Rhea" id="RHEA:15197"/>
        <dbReference type="Rhea" id="RHEA-COMP:12418"/>
        <dbReference type="Rhea" id="RHEA-COMP:12419"/>
        <dbReference type="ChEBI" id="CHEBI:15378"/>
        <dbReference type="ChEBI" id="CHEBI:57856"/>
        <dbReference type="ChEBI" id="CHEBI:59789"/>
        <dbReference type="ChEBI" id="CHEBI:90615"/>
        <dbReference type="ChEBI" id="CHEBI:90616"/>
        <dbReference type="EC" id="2.1.1.72"/>
    </reaction>
</comment>
<dbReference type="Pfam" id="PF02384">
    <property type="entry name" value="N6_Mtase"/>
    <property type="match status" value="1"/>
</dbReference>
<accession>A0AA36GYY2</accession>
<dbReference type="GO" id="GO:0003677">
    <property type="term" value="F:DNA binding"/>
    <property type="evidence" value="ECO:0007669"/>
    <property type="project" value="InterPro"/>
</dbReference>
<dbReference type="InterPro" id="IPR003356">
    <property type="entry name" value="DNA_methylase_A-5"/>
</dbReference>
<dbReference type="GO" id="GO:0032259">
    <property type="term" value="P:methylation"/>
    <property type="evidence" value="ECO:0007669"/>
    <property type="project" value="UniProtKB-KW"/>
</dbReference>
<evidence type="ECO:0000256" key="6">
    <source>
        <dbReference type="ARBA" id="ARBA00047942"/>
    </source>
</evidence>
<keyword evidence="4" id="KW-0949">S-adenosyl-L-methionine</keyword>
<proteinExistence type="predicted"/>
<comment type="caution">
    <text evidence="9">The sequence shown here is derived from an EMBL/GenBank/DDBJ whole genome shotgun (WGS) entry which is preliminary data.</text>
</comment>
<dbReference type="EC" id="2.1.1.72" evidence="1"/>
<dbReference type="Pfam" id="PF12161">
    <property type="entry name" value="HsdM_N"/>
    <property type="match status" value="1"/>
</dbReference>
<evidence type="ECO:0000256" key="4">
    <source>
        <dbReference type="ARBA" id="ARBA00022691"/>
    </source>
</evidence>
<reference evidence="9" key="1">
    <citation type="submission" date="2023-07" db="EMBL/GenBank/DDBJ databases">
        <authorList>
            <consortium name="CYATHOMIX"/>
        </authorList>
    </citation>
    <scope>NUCLEOTIDE SEQUENCE</scope>
    <source>
        <strain evidence="9">N/A</strain>
    </source>
</reference>
<dbReference type="GO" id="GO:0008170">
    <property type="term" value="F:N-methyltransferase activity"/>
    <property type="evidence" value="ECO:0007669"/>
    <property type="project" value="InterPro"/>
</dbReference>
<name>A0AA36GYY2_CYLNA</name>
<dbReference type="PANTHER" id="PTHR42933:SF3">
    <property type="entry name" value="TYPE I RESTRICTION ENZYME MJAVIII METHYLASE SUBUNIT"/>
    <property type="match status" value="1"/>
</dbReference>
<keyword evidence="2" id="KW-0489">Methyltransferase</keyword>
<keyword evidence="10" id="KW-1185">Reference proteome</keyword>
<dbReference type="GO" id="GO:0009007">
    <property type="term" value="F:site-specific DNA-methyltransferase (adenine-specific) activity"/>
    <property type="evidence" value="ECO:0007669"/>
    <property type="project" value="UniProtKB-EC"/>
</dbReference>
<dbReference type="InterPro" id="IPR051537">
    <property type="entry name" value="DNA_Adenine_Mtase"/>
</dbReference>
<gene>
    <name evidence="9" type="ORF">CYNAS_LOCUS12699</name>
</gene>
<dbReference type="PANTHER" id="PTHR42933">
    <property type="entry name" value="SLR6095 PROTEIN"/>
    <property type="match status" value="1"/>
</dbReference>
<evidence type="ECO:0000259" key="7">
    <source>
        <dbReference type="Pfam" id="PF02384"/>
    </source>
</evidence>
<feature type="domain" description="DNA methylase adenine-specific" evidence="7">
    <location>
        <begin position="102"/>
        <end position="167"/>
    </location>
</feature>
<dbReference type="GO" id="GO:0009307">
    <property type="term" value="P:DNA restriction-modification system"/>
    <property type="evidence" value="ECO:0007669"/>
    <property type="project" value="UniProtKB-KW"/>
</dbReference>
<dbReference type="EMBL" id="CATQJL010000256">
    <property type="protein sequence ID" value="CAJ0600716.1"/>
    <property type="molecule type" value="Genomic_DNA"/>
</dbReference>
<dbReference type="Gene3D" id="3.40.50.150">
    <property type="entry name" value="Vaccinia Virus protein VP39"/>
    <property type="match status" value="1"/>
</dbReference>
<evidence type="ECO:0000256" key="1">
    <source>
        <dbReference type="ARBA" id="ARBA00011900"/>
    </source>
</evidence>
<keyword evidence="3" id="KW-0808">Transferase</keyword>
<sequence>MIWAVADALVGPFKAHEYGLVILPMTVVKRFHDCLLPTHQAVLDTYDKSLLTDPENIEANFRDYLAGFSANAQDVLAKFEFDNIIKRMSYLGPDKISAVDCGYIFEDLVRRFSESYGEEAGAHFTSRDIIYMMTDLLLSDADLSEGGSVTVYDMTMGTSQMLSCMERAYS</sequence>
<dbReference type="SUPFAM" id="SSF53335">
    <property type="entry name" value="S-adenosyl-L-methionine-dependent methyltransferases"/>
    <property type="match status" value="1"/>
</dbReference>
<dbReference type="Proteomes" id="UP001176961">
    <property type="component" value="Unassembled WGS sequence"/>
</dbReference>
<dbReference type="InterPro" id="IPR029063">
    <property type="entry name" value="SAM-dependent_MTases_sf"/>
</dbReference>
<protein>
    <recommendedName>
        <fullName evidence="1">site-specific DNA-methyltransferase (adenine-specific)</fullName>
        <ecNumber evidence="1">2.1.1.72</ecNumber>
    </recommendedName>
</protein>
<evidence type="ECO:0000259" key="8">
    <source>
        <dbReference type="Pfam" id="PF12161"/>
    </source>
</evidence>
<evidence type="ECO:0000256" key="5">
    <source>
        <dbReference type="ARBA" id="ARBA00022747"/>
    </source>
</evidence>
<evidence type="ECO:0000256" key="2">
    <source>
        <dbReference type="ARBA" id="ARBA00022603"/>
    </source>
</evidence>
<evidence type="ECO:0000313" key="10">
    <source>
        <dbReference type="Proteomes" id="UP001176961"/>
    </source>
</evidence>
<feature type="domain" description="N6 adenine-specific DNA methyltransferase N-terminal" evidence="8">
    <location>
        <begin position="2"/>
        <end position="87"/>
    </location>
</feature>
<keyword evidence="5" id="KW-0680">Restriction system</keyword>